<feature type="transmembrane region" description="Helical" evidence="1">
    <location>
        <begin position="32"/>
        <end position="51"/>
    </location>
</feature>
<keyword evidence="3" id="KW-1185">Reference proteome</keyword>
<protein>
    <submittedName>
        <fullName evidence="2">Uncharacterized protein</fullName>
    </submittedName>
</protein>
<sequence length="95" mass="10324">MSTRPNVSVGTTVFPVPETLEMTRINSIYGQLRRFAPLLLFIGGTLVLLLAERPRPSGGKGEGLQQIIGEHIVESIESVRKVDKTSHALTTVSLP</sequence>
<proteinExistence type="predicted"/>
<keyword evidence="1" id="KW-0472">Membrane</keyword>
<gene>
    <name evidence="2" type="ORF">GGR27_002430</name>
</gene>
<dbReference type="RefSeq" id="WP_168037673.1">
    <property type="nucleotide sequence ID" value="NZ_JAATJH010000003.1"/>
</dbReference>
<evidence type="ECO:0000313" key="3">
    <source>
        <dbReference type="Proteomes" id="UP000770785"/>
    </source>
</evidence>
<reference evidence="2 3" key="1">
    <citation type="submission" date="2020-03" db="EMBL/GenBank/DDBJ databases">
        <title>Genomic Encyclopedia of Type Strains, Phase IV (KMG-IV): sequencing the most valuable type-strain genomes for metagenomic binning, comparative biology and taxonomic classification.</title>
        <authorList>
            <person name="Goeker M."/>
        </authorList>
    </citation>
    <scope>NUCLEOTIDE SEQUENCE [LARGE SCALE GENOMIC DNA]</scope>
    <source>
        <strain evidence="2 3">DSM 105096</strain>
    </source>
</reference>
<accession>A0ABX0XCD3</accession>
<evidence type="ECO:0000313" key="2">
    <source>
        <dbReference type="EMBL" id="NJC26920.1"/>
    </source>
</evidence>
<comment type="caution">
    <text evidence="2">The sequence shown here is derived from an EMBL/GenBank/DDBJ whole genome shotgun (WGS) entry which is preliminary data.</text>
</comment>
<organism evidence="2 3">
    <name type="scientific">Neolewinella antarctica</name>
    <dbReference type="NCBI Taxonomy" id="442734"/>
    <lineage>
        <taxon>Bacteria</taxon>
        <taxon>Pseudomonadati</taxon>
        <taxon>Bacteroidota</taxon>
        <taxon>Saprospiria</taxon>
        <taxon>Saprospirales</taxon>
        <taxon>Lewinellaceae</taxon>
        <taxon>Neolewinella</taxon>
    </lineage>
</organism>
<dbReference type="EMBL" id="JAATJH010000003">
    <property type="protein sequence ID" value="NJC26920.1"/>
    <property type="molecule type" value="Genomic_DNA"/>
</dbReference>
<name>A0ABX0XCD3_9BACT</name>
<dbReference type="Proteomes" id="UP000770785">
    <property type="component" value="Unassembled WGS sequence"/>
</dbReference>
<evidence type="ECO:0000256" key="1">
    <source>
        <dbReference type="SAM" id="Phobius"/>
    </source>
</evidence>
<keyword evidence="1" id="KW-0812">Transmembrane</keyword>
<keyword evidence="1" id="KW-1133">Transmembrane helix</keyword>